<dbReference type="SUPFAM" id="SSF46785">
    <property type="entry name" value="Winged helix' DNA-binding domain"/>
    <property type="match status" value="2"/>
</dbReference>
<keyword evidence="2" id="KW-0175">Coiled coil</keyword>
<evidence type="ECO:0000313" key="4">
    <source>
        <dbReference type="Proteomes" id="UP000326921"/>
    </source>
</evidence>
<dbReference type="EMBL" id="CP045652">
    <property type="protein sequence ID" value="QGA26755.1"/>
    <property type="molecule type" value="Genomic_DNA"/>
</dbReference>
<accession>A0A5Q0Q9Y1</accession>
<sequence length="220" mass="24560">MEETKQLAQLTAEEIRVLGSLMEKSKTTPEYYPMTLNGLQTACNQKTSRKPVVQYDENTVIAALDSLKRKGLISTVVGGGSRVTKYKHNLAIQYPLLPQEVAVLCLLFLRGPLTGGEINSNSGRLYEFESLDEVQELLNKLAEDEPAYIQQLAKRPGQKEARYVHLFSPFDESSFEDSSVANDSPAASSRIAQLEERVESLEEQLSKLQAAFDKLMEELS</sequence>
<evidence type="ECO:0000256" key="2">
    <source>
        <dbReference type="SAM" id="Coils"/>
    </source>
</evidence>
<evidence type="ECO:0000313" key="3">
    <source>
        <dbReference type="EMBL" id="QGA26755.1"/>
    </source>
</evidence>
<keyword evidence="4" id="KW-1185">Reference proteome</keyword>
<evidence type="ECO:0000256" key="1">
    <source>
        <dbReference type="HAMAP-Rule" id="MF_01584"/>
    </source>
</evidence>
<dbReference type="PANTHER" id="PTHR38768">
    <property type="entry name" value="UPF0502 PROTEIN YCEH"/>
    <property type="match status" value="1"/>
</dbReference>
<organism evidence="3 4">
    <name type="scientific">Sphingobacterium zhuxiongii</name>
    <dbReference type="NCBI Taxonomy" id="2662364"/>
    <lineage>
        <taxon>Bacteria</taxon>
        <taxon>Pseudomonadati</taxon>
        <taxon>Bacteroidota</taxon>
        <taxon>Sphingobacteriia</taxon>
        <taxon>Sphingobacteriales</taxon>
        <taxon>Sphingobacteriaceae</taxon>
        <taxon>Sphingobacterium</taxon>
    </lineage>
</organism>
<dbReference type="RefSeq" id="WP_153511603.1">
    <property type="nucleotide sequence ID" value="NZ_CP045652.1"/>
</dbReference>
<gene>
    <name evidence="3" type="ORF">GFH32_10665</name>
</gene>
<dbReference type="Gene3D" id="1.10.10.10">
    <property type="entry name" value="Winged helix-like DNA-binding domain superfamily/Winged helix DNA-binding domain"/>
    <property type="match status" value="2"/>
</dbReference>
<dbReference type="InterPro" id="IPR036390">
    <property type="entry name" value="WH_DNA-bd_sf"/>
</dbReference>
<dbReference type="PANTHER" id="PTHR38768:SF1">
    <property type="entry name" value="UPF0502 PROTEIN YCEH"/>
    <property type="match status" value="1"/>
</dbReference>
<dbReference type="Pfam" id="PF04337">
    <property type="entry name" value="DUF480"/>
    <property type="match status" value="1"/>
</dbReference>
<dbReference type="InterPro" id="IPR036388">
    <property type="entry name" value="WH-like_DNA-bd_sf"/>
</dbReference>
<reference evidence="3 4" key="1">
    <citation type="submission" date="2019-10" db="EMBL/GenBank/DDBJ databases">
        <authorList>
            <person name="Dong K."/>
        </authorList>
    </citation>
    <scope>NUCLEOTIDE SEQUENCE [LARGE SCALE GENOMIC DNA]</scope>
    <source>
        <strain evidence="4">dk4302</strain>
    </source>
</reference>
<protein>
    <submittedName>
        <fullName evidence="3">DUF480 domain-containing protein</fullName>
    </submittedName>
</protein>
<name>A0A5Q0Q9Y1_9SPHI</name>
<feature type="coiled-coil region" evidence="2">
    <location>
        <begin position="184"/>
        <end position="218"/>
    </location>
</feature>
<dbReference type="AlphaFoldDB" id="A0A5Q0Q9Y1"/>
<comment type="similarity">
    <text evidence="1">Belongs to the UPF0502 family.</text>
</comment>
<proteinExistence type="inferred from homology"/>
<dbReference type="InterPro" id="IPR007432">
    <property type="entry name" value="DUF480"/>
</dbReference>
<dbReference type="HAMAP" id="MF_01584">
    <property type="entry name" value="UPF0502"/>
    <property type="match status" value="1"/>
</dbReference>
<dbReference type="KEGG" id="sphe:GFH32_10665"/>
<dbReference type="Proteomes" id="UP000326921">
    <property type="component" value="Chromosome"/>
</dbReference>